<accession>A0A917BMT8</accession>
<dbReference type="Gene3D" id="3.60.15.10">
    <property type="entry name" value="Ribonuclease Z/Hydroxyacylglutathione hydrolase-like"/>
    <property type="match status" value="1"/>
</dbReference>
<dbReference type="CDD" id="cd07714">
    <property type="entry name" value="RNaseJ_MBL-fold"/>
    <property type="match status" value="1"/>
</dbReference>
<dbReference type="Gene3D" id="3.40.50.10710">
    <property type="entry name" value="Metallo-hydrolase/oxidoreductase"/>
    <property type="match status" value="1"/>
</dbReference>
<dbReference type="SUPFAM" id="SSF56281">
    <property type="entry name" value="Metallo-hydrolase/oxidoreductase"/>
    <property type="match status" value="1"/>
</dbReference>
<keyword evidence="4 9" id="KW-0378">Hydrolase</keyword>
<comment type="caution">
    <text evidence="9">The sequence shown here is derived from an EMBL/GenBank/DDBJ whole genome shotgun (WGS) entry which is preliminary data.</text>
</comment>
<dbReference type="RefSeq" id="WP_188660088.1">
    <property type="nucleotide sequence ID" value="NZ_BMHV01000001.1"/>
</dbReference>
<reference evidence="9" key="2">
    <citation type="submission" date="2020-09" db="EMBL/GenBank/DDBJ databases">
        <authorList>
            <person name="Sun Q."/>
            <person name="Zhou Y."/>
        </authorList>
    </citation>
    <scope>NUCLEOTIDE SEQUENCE</scope>
    <source>
        <strain evidence="9">CGMCC 1.15254</strain>
    </source>
</reference>
<dbReference type="InterPro" id="IPR042173">
    <property type="entry name" value="RNase_J_2"/>
</dbReference>
<dbReference type="GO" id="GO:0003723">
    <property type="term" value="F:RNA binding"/>
    <property type="evidence" value="ECO:0007669"/>
    <property type="project" value="UniProtKB-KW"/>
</dbReference>
<dbReference type="Pfam" id="PF17770">
    <property type="entry name" value="RNase_J_C"/>
    <property type="match status" value="1"/>
</dbReference>
<dbReference type="InterPro" id="IPR001279">
    <property type="entry name" value="Metallo-B-lactamas"/>
</dbReference>
<dbReference type="GO" id="GO:0004527">
    <property type="term" value="F:exonuclease activity"/>
    <property type="evidence" value="ECO:0007669"/>
    <property type="project" value="UniProtKB-KW"/>
</dbReference>
<dbReference type="Pfam" id="PF00753">
    <property type="entry name" value="Lactamase_B"/>
    <property type="match status" value="1"/>
</dbReference>
<evidence type="ECO:0000256" key="1">
    <source>
        <dbReference type="ARBA" id="ARBA00022490"/>
    </source>
</evidence>
<keyword evidence="6" id="KW-0269">Exonuclease</keyword>
<keyword evidence="5" id="KW-0862">Zinc</keyword>
<dbReference type="NCBIfam" id="TIGR00649">
    <property type="entry name" value="MG423"/>
    <property type="match status" value="1"/>
</dbReference>
<dbReference type="EMBL" id="BMHV01000001">
    <property type="protein sequence ID" value="GGF52047.1"/>
    <property type="molecule type" value="Genomic_DNA"/>
</dbReference>
<reference evidence="9" key="1">
    <citation type="journal article" date="2014" name="Int. J. Syst. Evol. Microbiol.">
        <title>Complete genome sequence of Corynebacterium casei LMG S-19264T (=DSM 44701T), isolated from a smear-ripened cheese.</title>
        <authorList>
            <consortium name="US DOE Joint Genome Institute (JGI-PGF)"/>
            <person name="Walter F."/>
            <person name="Albersmeier A."/>
            <person name="Kalinowski J."/>
            <person name="Ruckert C."/>
        </authorList>
    </citation>
    <scope>NUCLEOTIDE SEQUENCE</scope>
    <source>
        <strain evidence="9">CGMCC 1.15254</strain>
    </source>
</reference>
<proteinExistence type="predicted"/>
<evidence type="ECO:0000256" key="2">
    <source>
        <dbReference type="ARBA" id="ARBA00022722"/>
    </source>
</evidence>
<dbReference type="Pfam" id="PF22505">
    <property type="entry name" value="RNase_J_b_CASP"/>
    <property type="match status" value="1"/>
</dbReference>
<dbReference type="Gene3D" id="3.10.20.580">
    <property type="match status" value="1"/>
</dbReference>
<dbReference type="AlphaFoldDB" id="A0A917BMT8"/>
<dbReference type="Proteomes" id="UP000632498">
    <property type="component" value="Unassembled WGS sequence"/>
</dbReference>
<name>A0A917BMT8_9PROT</name>
<dbReference type="GO" id="GO:0046872">
    <property type="term" value="F:metal ion binding"/>
    <property type="evidence" value="ECO:0007669"/>
    <property type="project" value="UniProtKB-KW"/>
</dbReference>
<evidence type="ECO:0000256" key="3">
    <source>
        <dbReference type="ARBA" id="ARBA00022723"/>
    </source>
</evidence>
<feature type="domain" description="Metallo-beta-lactamase" evidence="8">
    <location>
        <begin position="19"/>
        <end position="218"/>
    </location>
</feature>
<dbReference type="PANTHER" id="PTHR43694:SF1">
    <property type="entry name" value="RIBONUCLEASE J"/>
    <property type="match status" value="1"/>
</dbReference>
<dbReference type="InterPro" id="IPR055132">
    <property type="entry name" value="RNase_J_b_CASP"/>
</dbReference>
<dbReference type="InterPro" id="IPR011108">
    <property type="entry name" value="RMMBL"/>
</dbReference>
<dbReference type="InterPro" id="IPR041636">
    <property type="entry name" value="RNase_J_C"/>
</dbReference>
<dbReference type="SMART" id="SM00849">
    <property type="entry name" value="Lactamase_B"/>
    <property type="match status" value="1"/>
</dbReference>
<protein>
    <submittedName>
        <fullName evidence="9">MBL fold hydrolase</fullName>
    </submittedName>
</protein>
<evidence type="ECO:0000256" key="7">
    <source>
        <dbReference type="ARBA" id="ARBA00022884"/>
    </source>
</evidence>
<keyword evidence="2" id="KW-0540">Nuclease</keyword>
<keyword evidence="1" id="KW-0963">Cytoplasm</keyword>
<keyword evidence="7" id="KW-0694">RNA-binding</keyword>
<evidence type="ECO:0000256" key="4">
    <source>
        <dbReference type="ARBA" id="ARBA00022801"/>
    </source>
</evidence>
<keyword evidence="10" id="KW-1185">Reference proteome</keyword>
<gene>
    <name evidence="9" type="ORF">GCM10011332_01680</name>
</gene>
<evidence type="ECO:0000256" key="5">
    <source>
        <dbReference type="ARBA" id="ARBA00022833"/>
    </source>
</evidence>
<evidence type="ECO:0000313" key="9">
    <source>
        <dbReference type="EMBL" id="GGF52047.1"/>
    </source>
</evidence>
<dbReference type="PANTHER" id="PTHR43694">
    <property type="entry name" value="RIBONUCLEASE J"/>
    <property type="match status" value="1"/>
</dbReference>
<sequence>MKNKEELIFVPLGGAGEIGMNLNLYGYGKPEQEDWIIVDFGITFGDDMAPGVDVILPDPTFIEQRRDRLKGMVITHAHEDHVGALAYIWDRVQCPVYCTPFTAHIAREKLKEAGFGHLDIVKEIPLGGRFQLGPFDVEFITFTHSILEPNALAIRTPKGTIVHTGDWKLDDGPVVGRTTDTDALDRLGKEGVLAMICDSTNVFSEGKTGSEEDLEPSLIELISRYEGKVCVTCFASNLARLHTIAVAAKECGRQIVVSGRSFGRMMDAAHANGYMLDTPDFLPEDEAHHIPDNELLIICTGSQGEPRAALARIASGQHKNISLGDGDVVIFSSRTIPGNEKSIYRIQNELARKGIEIVTSHDHFVHVSGHPARDELRELFRRVRPQYAVPVHGEFRHLQAHAALAEECGVQKAFVIENGHVVKLEKEMPCIIDEVETGRLAWEGRRAVPMKSEVVQSRKRALFNGSAVVSIAVNKDGHILSEPIVTTEGLLDPDGDDDLWDALFDIIYNTVESMPKRDRTDDVVLEEALRLNVRRWFRNIFAKRAITHIHLMRIK</sequence>
<dbReference type="InterPro" id="IPR004613">
    <property type="entry name" value="RNase_J"/>
</dbReference>
<evidence type="ECO:0000313" key="10">
    <source>
        <dbReference type="Proteomes" id="UP000632498"/>
    </source>
</evidence>
<evidence type="ECO:0000259" key="8">
    <source>
        <dbReference type="SMART" id="SM00849"/>
    </source>
</evidence>
<dbReference type="InterPro" id="IPR036866">
    <property type="entry name" value="RibonucZ/Hydroxyglut_hydro"/>
</dbReference>
<dbReference type="Pfam" id="PF07521">
    <property type="entry name" value="RMMBL"/>
    <property type="match status" value="1"/>
</dbReference>
<keyword evidence="3" id="KW-0479">Metal-binding</keyword>
<evidence type="ECO:0000256" key="6">
    <source>
        <dbReference type="ARBA" id="ARBA00022839"/>
    </source>
</evidence>
<organism evidence="9 10">
    <name type="scientific">Terasakiella brassicae</name>
    <dbReference type="NCBI Taxonomy" id="1634917"/>
    <lineage>
        <taxon>Bacteria</taxon>
        <taxon>Pseudomonadati</taxon>
        <taxon>Pseudomonadota</taxon>
        <taxon>Alphaproteobacteria</taxon>
        <taxon>Rhodospirillales</taxon>
        <taxon>Terasakiellaceae</taxon>
        <taxon>Terasakiella</taxon>
    </lineage>
</organism>